<keyword evidence="6 7" id="KW-0694">RNA-binding</keyword>
<dbReference type="PROSITE" id="PS01131">
    <property type="entry name" value="RRNA_A_DIMETH"/>
    <property type="match status" value="1"/>
</dbReference>
<organism evidence="10 11">
    <name type="scientific">Dehalococcoides mccartyi</name>
    <dbReference type="NCBI Taxonomy" id="61435"/>
    <lineage>
        <taxon>Bacteria</taxon>
        <taxon>Bacillati</taxon>
        <taxon>Chloroflexota</taxon>
        <taxon>Dehalococcoidia</taxon>
        <taxon>Dehalococcoidales</taxon>
        <taxon>Dehalococcoidaceae</taxon>
        <taxon>Dehalococcoides</taxon>
    </lineage>
</organism>
<dbReference type="SMART" id="SM00650">
    <property type="entry name" value="rADc"/>
    <property type="match status" value="1"/>
</dbReference>
<evidence type="ECO:0000313" key="10">
    <source>
        <dbReference type="EMBL" id="KSV18779.1"/>
    </source>
</evidence>
<dbReference type="GO" id="GO:0005829">
    <property type="term" value="C:cytosol"/>
    <property type="evidence" value="ECO:0007669"/>
    <property type="project" value="TreeGrafter"/>
</dbReference>
<evidence type="ECO:0000256" key="4">
    <source>
        <dbReference type="ARBA" id="ARBA00022679"/>
    </source>
</evidence>
<comment type="caution">
    <text evidence="10">The sequence shown here is derived from an EMBL/GenBank/DDBJ whole genome shotgun (WGS) entry which is preliminary data.</text>
</comment>
<dbReference type="InterPro" id="IPR023165">
    <property type="entry name" value="rRNA_Ade_diMease-like_C"/>
</dbReference>
<keyword evidence="5 7" id="KW-0949">S-adenosyl-L-methionine</keyword>
<dbReference type="OrthoDB" id="9814755at2"/>
<keyword evidence="4 7" id="KW-0808">Transferase</keyword>
<dbReference type="EMBL" id="JGYD01000010">
    <property type="protein sequence ID" value="KSV18779.1"/>
    <property type="molecule type" value="Genomic_DNA"/>
</dbReference>
<dbReference type="InterPro" id="IPR001737">
    <property type="entry name" value="KsgA/Erm"/>
</dbReference>
<accession>A0A0V8M4T9</accession>
<evidence type="ECO:0000313" key="11">
    <source>
        <dbReference type="Proteomes" id="UP000053577"/>
    </source>
</evidence>
<dbReference type="InterPro" id="IPR029063">
    <property type="entry name" value="SAM-dependent_MTases_sf"/>
</dbReference>
<dbReference type="InterPro" id="IPR011530">
    <property type="entry name" value="rRNA_adenine_dimethylase"/>
</dbReference>
<evidence type="ECO:0000256" key="6">
    <source>
        <dbReference type="ARBA" id="ARBA00022884"/>
    </source>
</evidence>
<dbReference type="PATRIC" id="fig|61435.5.peg.411"/>
<evidence type="ECO:0000256" key="3">
    <source>
        <dbReference type="ARBA" id="ARBA00022603"/>
    </source>
</evidence>
<dbReference type="CDD" id="cd02440">
    <property type="entry name" value="AdoMet_MTases"/>
    <property type="match status" value="1"/>
</dbReference>
<evidence type="ECO:0000256" key="2">
    <source>
        <dbReference type="ARBA" id="ARBA00022552"/>
    </source>
</evidence>
<evidence type="ECO:0000256" key="8">
    <source>
        <dbReference type="PROSITE-ProRule" id="PRU01026"/>
    </source>
</evidence>
<keyword evidence="2 7" id="KW-0698">rRNA processing</keyword>
<gene>
    <name evidence="7" type="primary">rsmA</name>
    <name evidence="7" type="synonym">ksgA</name>
    <name evidence="10" type="ORF">DA01_02030</name>
</gene>
<sequence>MEKDAPLAATGTPSLMAQAKEMMEGYTLRARKGLGQHFLISQGVLNKILLAADLKPTDTVIEVGPGLGVLTEELLKKAGQVIAVELDDKLVTALTEKFKAYPNFRIIHSDILKTSPAEILGQNIPYKLVANLPYYITSAVLRQFLEAEAKPELMVVMVQKEVAKNMVAQTGDMGLLTLSVRFYGNPSLVSVVPGGAFYPPPEVDSAIVKVAIPQAAIMQGVSEADFFKLARAGFGTRRKTLLNALAQGLGVSKQSVLALLNRAGIEPARRAETLSMEEWKMLCLVYTENPC</sequence>
<dbReference type="RefSeq" id="WP_058292213.1">
    <property type="nucleotide sequence ID" value="NZ_JGYD01000010.1"/>
</dbReference>
<evidence type="ECO:0000259" key="9">
    <source>
        <dbReference type="SMART" id="SM00650"/>
    </source>
</evidence>
<evidence type="ECO:0000256" key="1">
    <source>
        <dbReference type="ARBA" id="ARBA00022490"/>
    </source>
</evidence>
<feature type="binding site" evidence="7 8">
    <location>
        <position position="110"/>
    </location>
    <ligand>
        <name>S-adenosyl-L-methionine</name>
        <dbReference type="ChEBI" id="CHEBI:59789"/>
    </ligand>
</feature>
<dbReference type="HAMAP" id="MF_00607">
    <property type="entry name" value="16SrRNA_methyltr_A"/>
    <property type="match status" value="1"/>
</dbReference>
<feature type="binding site" evidence="7 8">
    <location>
        <position position="39"/>
    </location>
    <ligand>
        <name>S-adenosyl-L-methionine</name>
        <dbReference type="ChEBI" id="CHEBI:59789"/>
    </ligand>
</feature>
<keyword evidence="1 7" id="KW-0963">Cytoplasm</keyword>
<dbReference type="NCBIfam" id="TIGR00755">
    <property type="entry name" value="ksgA"/>
    <property type="match status" value="1"/>
</dbReference>
<comment type="subcellular location">
    <subcellularLocation>
        <location evidence="7">Cytoplasm</location>
    </subcellularLocation>
</comment>
<dbReference type="Proteomes" id="UP000053577">
    <property type="component" value="Unassembled WGS sequence"/>
</dbReference>
<dbReference type="EC" id="2.1.1.182" evidence="7"/>
<reference evidence="10 11" key="1">
    <citation type="journal article" date="2015" name="Sci. Rep.">
        <title>A comparative genomics and reductive dehalogenase gene transcription study of two chloroethene-respiring bacteria, Dehalococcoides mccartyi strains MB and 11a.</title>
        <authorList>
            <person name="Low A."/>
            <person name="Shen Z."/>
            <person name="Cheng D."/>
            <person name="Rogers M.J."/>
            <person name="Lee P.K."/>
            <person name="He J."/>
        </authorList>
    </citation>
    <scope>NUCLEOTIDE SEQUENCE [LARGE SCALE GENOMIC DNA]</scope>
    <source>
        <strain evidence="10 11">MB</strain>
    </source>
</reference>
<evidence type="ECO:0000256" key="7">
    <source>
        <dbReference type="HAMAP-Rule" id="MF_00607"/>
    </source>
</evidence>
<dbReference type="InterPro" id="IPR020596">
    <property type="entry name" value="rRNA_Ade_Mease_Trfase_CS"/>
</dbReference>
<dbReference type="PANTHER" id="PTHR11727:SF7">
    <property type="entry name" value="DIMETHYLADENOSINE TRANSFERASE-RELATED"/>
    <property type="match status" value="1"/>
</dbReference>
<name>A0A0V8M4T9_9CHLR</name>
<comment type="catalytic activity">
    <reaction evidence="7">
        <text>adenosine(1518)/adenosine(1519) in 16S rRNA + 4 S-adenosyl-L-methionine = N(6)-dimethyladenosine(1518)/N(6)-dimethyladenosine(1519) in 16S rRNA + 4 S-adenosyl-L-homocysteine + 4 H(+)</text>
        <dbReference type="Rhea" id="RHEA:19609"/>
        <dbReference type="Rhea" id="RHEA-COMP:10232"/>
        <dbReference type="Rhea" id="RHEA-COMP:10233"/>
        <dbReference type="ChEBI" id="CHEBI:15378"/>
        <dbReference type="ChEBI" id="CHEBI:57856"/>
        <dbReference type="ChEBI" id="CHEBI:59789"/>
        <dbReference type="ChEBI" id="CHEBI:74411"/>
        <dbReference type="ChEBI" id="CHEBI:74493"/>
        <dbReference type="EC" id="2.1.1.182"/>
    </reaction>
</comment>
<feature type="binding site" evidence="7 8">
    <location>
        <position position="85"/>
    </location>
    <ligand>
        <name>S-adenosyl-L-methionine</name>
        <dbReference type="ChEBI" id="CHEBI:59789"/>
    </ligand>
</feature>
<dbReference type="PANTHER" id="PTHR11727">
    <property type="entry name" value="DIMETHYLADENOSINE TRANSFERASE"/>
    <property type="match status" value="1"/>
</dbReference>
<feature type="binding site" evidence="7 8">
    <location>
        <position position="37"/>
    </location>
    <ligand>
        <name>S-adenosyl-L-methionine</name>
        <dbReference type="ChEBI" id="CHEBI:59789"/>
    </ligand>
</feature>
<keyword evidence="3 7" id="KW-0489">Methyltransferase</keyword>
<dbReference type="SUPFAM" id="SSF53335">
    <property type="entry name" value="S-adenosyl-L-methionine-dependent methyltransferases"/>
    <property type="match status" value="1"/>
</dbReference>
<feature type="binding site" evidence="7 8">
    <location>
        <position position="131"/>
    </location>
    <ligand>
        <name>S-adenosyl-L-methionine</name>
        <dbReference type="ChEBI" id="CHEBI:59789"/>
    </ligand>
</feature>
<feature type="binding site" evidence="7 8">
    <location>
        <position position="64"/>
    </location>
    <ligand>
        <name>S-adenosyl-L-methionine</name>
        <dbReference type="ChEBI" id="CHEBI:59789"/>
    </ligand>
</feature>
<dbReference type="PROSITE" id="PS51689">
    <property type="entry name" value="SAM_RNA_A_N6_MT"/>
    <property type="match status" value="1"/>
</dbReference>
<protein>
    <recommendedName>
        <fullName evidence="7">Ribosomal RNA small subunit methyltransferase A</fullName>
        <ecNumber evidence="7">2.1.1.182</ecNumber>
    </recommendedName>
    <alternativeName>
        <fullName evidence="7">16S rRNA (adenine(1518)-N(6)/adenine(1519)-N(6))-dimethyltransferase</fullName>
    </alternativeName>
    <alternativeName>
        <fullName evidence="7">16S rRNA dimethyladenosine transferase</fullName>
    </alternativeName>
    <alternativeName>
        <fullName evidence="7">16S rRNA dimethylase</fullName>
    </alternativeName>
    <alternativeName>
        <fullName evidence="7">S-adenosylmethionine-6-N', N'-adenosyl(rRNA) dimethyltransferase</fullName>
    </alternativeName>
</protein>
<dbReference type="AlphaFoldDB" id="A0A0V8M4T9"/>
<evidence type="ECO:0000256" key="5">
    <source>
        <dbReference type="ARBA" id="ARBA00022691"/>
    </source>
</evidence>
<dbReference type="InterPro" id="IPR020598">
    <property type="entry name" value="rRNA_Ade_methylase_Trfase_N"/>
</dbReference>
<comment type="similarity">
    <text evidence="7">Belongs to the class I-like SAM-binding methyltransferase superfamily. rRNA adenine N(6)-methyltransferase family. RsmA subfamily.</text>
</comment>
<feature type="domain" description="Ribosomal RNA adenine methylase transferase N-terminal" evidence="9">
    <location>
        <begin position="44"/>
        <end position="214"/>
    </location>
</feature>
<dbReference type="Gene3D" id="3.40.50.150">
    <property type="entry name" value="Vaccinia Virus protein VP39"/>
    <property type="match status" value="1"/>
</dbReference>
<comment type="function">
    <text evidence="7">Specifically dimethylates two adjacent adenosines (A1518 and A1519) in the loop of a conserved hairpin near the 3'-end of 16S rRNA in the 30S particle. May play a critical role in biogenesis of 30S subunits.</text>
</comment>
<dbReference type="GO" id="GO:0003723">
    <property type="term" value="F:RNA binding"/>
    <property type="evidence" value="ECO:0007669"/>
    <property type="project" value="UniProtKB-UniRule"/>
</dbReference>
<dbReference type="Gene3D" id="1.10.8.100">
    <property type="entry name" value="Ribosomal RNA adenine dimethylase-like, domain 2"/>
    <property type="match status" value="1"/>
</dbReference>
<proteinExistence type="inferred from homology"/>
<dbReference type="GO" id="GO:0052908">
    <property type="term" value="F:16S rRNA (adenine(1518)-N(6)/adenine(1519)-N(6))-dimethyltransferase activity"/>
    <property type="evidence" value="ECO:0007669"/>
    <property type="project" value="UniProtKB-EC"/>
</dbReference>
<dbReference type="Pfam" id="PF00398">
    <property type="entry name" value="RrnaAD"/>
    <property type="match status" value="1"/>
</dbReference>